<evidence type="ECO:0000259" key="1">
    <source>
        <dbReference type="Pfam" id="PF13173"/>
    </source>
</evidence>
<comment type="caution">
    <text evidence="2">The sequence shown here is derived from an EMBL/GenBank/DDBJ whole genome shotgun (WGS) entry which is preliminary data.</text>
</comment>
<dbReference type="Pfam" id="PF13173">
    <property type="entry name" value="AAA_14"/>
    <property type="match status" value="1"/>
</dbReference>
<evidence type="ECO:0000313" key="2">
    <source>
        <dbReference type="EMBL" id="KHD04686.1"/>
    </source>
</evidence>
<dbReference type="EMBL" id="JSZA02000082">
    <property type="protein sequence ID" value="KHD04686.1"/>
    <property type="molecule type" value="Genomic_DNA"/>
</dbReference>
<reference evidence="2 3" key="1">
    <citation type="journal article" date="2016" name="Front. Microbiol.">
        <title>Single-Cell (Meta-)Genomics of a Dimorphic Candidatus Thiomargarita nelsonii Reveals Genomic Plasticity.</title>
        <authorList>
            <person name="Flood B.E."/>
            <person name="Fliss P."/>
            <person name="Jones D.S."/>
            <person name="Dick G.J."/>
            <person name="Jain S."/>
            <person name="Kaster A.K."/>
            <person name="Winkel M."/>
            <person name="Mussmann M."/>
            <person name="Bailey J."/>
        </authorList>
    </citation>
    <scope>NUCLEOTIDE SEQUENCE [LARGE SCALE GENOMIC DNA]</scope>
    <source>
        <strain evidence="2">Hydrate Ridge</strain>
    </source>
</reference>
<protein>
    <recommendedName>
        <fullName evidence="1">AAA domain-containing protein</fullName>
    </recommendedName>
</protein>
<proteinExistence type="predicted"/>
<feature type="domain" description="AAA" evidence="1">
    <location>
        <begin position="2"/>
        <end position="72"/>
    </location>
</feature>
<dbReference type="SUPFAM" id="SSF52540">
    <property type="entry name" value="P-loop containing nucleoside triphosphate hydrolases"/>
    <property type="match status" value="1"/>
</dbReference>
<dbReference type="AlphaFoldDB" id="A0A0A6RLG7"/>
<keyword evidence="3" id="KW-1185">Reference proteome</keyword>
<dbReference type="InterPro" id="IPR027417">
    <property type="entry name" value="P-loop_NTPase"/>
</dbReference>
<dbReference type="Proteomes" id="UP000030428">
    <property type="component" value="Unassembled WGS sequence"/>
</dbReference>
<name>A0A0A6RLG7_9GAMM</name>
<organism evidence="2 3">
    <name type="scientific">Candidatus Thiomargarita nelsonii</name>
    <dbReference type="NCBI Taxonomy" id="1003181"/>
    <lineage>
        <taxon>Bacteria</taxon>
        <taxon>Pseudomonadati</taxon>
        <taxon>Pseudomonadota</taxon>
        <taxon>Gammaproteobacteria</taxon>
        <taxon>Thiotrichales</taxon>
        <taxon>Thiotrichaceae</taxon>
        <taxon>Thiomargarita</taxon>
    </lineage>
</organism>
<accession>A0A0A6RLG7</accession>
<sequence length="73" mass="8555">MLGTRQTGKTTLAHLLAKDSSYSKDETWYFDFEDKQYRQLFNTATIASLKQILRLEGIDFNYQNLLIFDEIQG</sequence>
<gene>
    <name evidence="2" type="ORF">PN36_19705</name>
</gene>
<dbReference type="InterPro" id="IPR041682">
    <property type="entry name" value="AAA_14"/>
</dbReference>
<evidence type="ECO:0000313" key="3">
    <source>
        <dbReference type="Proteomes" id="UP000030428"/>
    </source>
</evidence>